<evidence type="ECO:0000313" key="2">
    <source>
        <dbReference type="Proteomes" id="UP000553034"/>
    </source>
</evidence>
<dbReference type="EMBL" id="JACIFO010000017">
    <property type="protein sequence ID" value="MBB4120078.1"/>
    <property type="molecule type" value="Genomic_DNA"/>
</dbReference>
<gene>
    <name evidence="1" type="ORF">GGR32_002390</name>
</gene>
<dbReference type="AlphaFoldDB" id="A0A840EPL4"/>
<protein>
    <recommendedName>
        <fullName evidence="3">4-alpha-L-fucosyltransferase (Glycosyl transferase family 56)</fullName>
    </recommendedName>
</protein>
<evidence type="ECO:0008006" key="3">
    <source>
        <dbReference type="Google" id="ProtNLM"/>
    </source>
</evidence>
<proteinExistence type="predicted"/>
<reference evidence="1 2" key="1">
    <citation type="submission" date="2020-08" db="EMBL/GenBank/DDBJ databases">
        <title>Genomic Encyclopedia of Type Strains, Phase IV (KMG-IV): sequencing the most valuable type-strain genomes for metagenomic binning, comparative biology and taxonomic classification.</title>
        <authorList>
            <person name="Goeker M."/>
        </authorList>
    </citation>
    <scope>NUCLEOTIDE SEQUENCE [LARGE SCALE GENOMIC DNA]</scope>
    <source>
        <strain evidence="1 2">DSM 29568</strain>
    </source>
</reference>
<sequence length="352" mass="41395">MIIHIFTADRFHLVPTILKGFLQLQEPQFYVLARTKEDERDSVYIDIFRDFNNKSFEITHSFKELKTVSKNFKDNKIILHGVPYKWMLFFYLRGFTNVSWICWGAGTRINNKNWKSIVFTPFKRMIYTSFSKIGVLMPHDEASLRKDYGIKECVLLSYFGSLGKFPYSLENLTKEGNTSSIKKIYLGNNSSSLQTYLPLAEKLSRFKKNLYVNCMINYTFQESSISLKLREVGKAIYGDNFFMDETLYTLEDYYKYMNKCDIYICDVKGQSGLGAIFTCLRLGKKVFLSGINYDFMKLLGAVVFHVNEIDSMSKEAFFEELTYTDKVKNYKIIDNYLDKEIIIDKWKEFFKD</sequence>
<name>A0A840EPL4_9FLAO</name>
<dbReference type="Proteomes" id="UP000553034">
    <property type="component" value="Unassembled WGS sequence"/>
</dbReference>
<keyword evidence="2" id="KW-1185">Reference proteome</keyword>
<evidence type="ECO:0000313" key="1">
    <source>
        <dbReference type="EMBL" id="MBB4120078.1"/>
    </source>
</evidence>
<dbReference type="RefSeq" id="WP_183478412.1">
    <property type="nucleotide sequence ID" value="NZ_JACIFO010000017.1"/>
</dbReference>
<accession>A0A840EPL4</accession>
<organism evidence="1 2">
    <name type="scientific">Mesonia hippocampi</name>
    <dbReference type="NCBI Taxonomy" id="1628250"/>
    <lineage>
        <taxon>Bacteria</taxon>
        <taxon>Pseudomonadati</taxon>
        <taxon>Bacteroidota</taxon>
        <taxon>Flavobacteriia</taxon>
        <taxon>Flavobacteriales</taxon>
        <taxon>Flavobacteriaceae</taxon>
        <taxon>Mesonia</taxon>
    </lineage>
</organism>
<comment type="caution">
    <text evidence="1">The sequence shown here is derived from an EMBL/GenBank/DDBJ whole genome shotgun (WGS) entry which is preliminary data.</text>
</comment>